<dbReference type="SMART" id="SM01274">
    <property type="entry name" value="malic"/>
    <property type="match status" value="1"/>
</dbReference>
<evidence type="ECO:0000256" key="2">
    <source>
        <dbReference type="ARBA" id="ARBA00008756"/>
    </source>
</evidence>
<feature type="domain" description="Malic enzyme NAD-binding" evidence="5">
    <location>
        <begin position="167"/>
        <end position="404"/>
    </location>
</feature>
<sequence>MADNISQDLKSGALFYHRNPRPGKLEIQPTKPLGNQRDLALAYSPGVAAACLEIVADPAEAATVTARQNLVAVVSNGTAVLGLGNIGPLASKPVMEGKAVLFKKFAGIDVFDIELAETAVDKLVDVVAALEPTFGGINLEDIKAPECFEVEEQLKARMGIPVFHDDQHGTAIIVGAAVTNALELAGKAIGDVKIVASGAGAAALACLNLLVSLGARRENIWVTDIEGVVYEGREALMDRWKAAYAQKTDARKLDEVIGGADVFLGLSAASVLKPEMVAKMADKPLILALANPNPEIMPEDAVAVRPDAMICTGRSDYPNQVNNVLCFPYIFRGALDVHASTINEAMKAAAVEAIAALAREAPSEVVARAYGGEARTFGADSLIPSPFDPRLILRIAPAVAKAAMDTGVARKPIEDLEAYRESLGRFVFRSGFIMKPVFTQAKAEPKRVIYAEGEDERVLRAAQAVIEDGIAQPILIGRPAVVETRLKRFGLSIRPGKDFELINPEDDPRYRDYVATYLDVAGRKGITPDAAKTLVRTNTTVIAAVALARGDADAMLCGLEGRFQSRLKHIRDIIGLTPGVREFSAMSLVITSKGHYFLADTHVRPDPSAEEIAEMTMLCAEHVTRFGIEPHIALLSHSDFGSADTRSALKMREALGLLRDRAPHLEVDGEMQADTAISQMVRDRKLPSSRLKGEANVLVMPNLDAANIAFQLTKVLADALPVGPILLGPAKPAHVLTPTVTARGIVNMTAVAVVEAQAAHREQVVVG</sequence>
<dbReference type="EMBL" id="CYHC01000002">
    <property type="protein sequence ID" value="CUA85743.1"/>
    <property type="molecule type" value="Genomic_DNA"/>
</dbReference>
<gene>
    <name evidence="7" type="ORF">Ga0061061_102211</name>
</gene>
<dbReference type="SUPFAM" id="SSF53659">
    <property type="entry name" value="Isocitrate/Isopropylmalate dehydrogenase-like"/>
    <property type="match status" value="1"/>
</dbReference>
<accession>A0ABM9U1C3</accession>
<evidence type="ECO:0000259" key="6">
    <source>
        <dbReference type="SMART" id="SM01274"/>
    </source>
</evidence>
<dbReference type="RefSeq" id="WP_055458122.1">
    <property type="nucleotide sequence ID" value="NZ_CYHC01000002.1"/>
</dbReference>
<feature type="domain" description="Malic enzyme N-terminal" evidence="6">
    <location>
        <begin position="22"/>
        <end position="155"/>
    </location>
</feature>
<dbReference type="Proteomes" id="UP000182178">
    <property type="component" value="Unassembled WGS sequence"/>
</dbReference>
<evidence type="ECO:0000256" key="4">
    <source>
        <dbReference type="ARBA" id="ARBA00023268"/>
    </source>
</evidence>
<dbReference type="InterPro" id="IPR012302">
    <property type="entry name" value="Malic_NAD-bd"/>
</dbReference>
<dbReference type="Pfam" id="PF00390">
    <property type="entry name" value="malic"/>
    <property type="match status" value="2"/>
</dbReference>
<dbReference type="SMART" id="SM00919">
    <property type="entry name" value="Malic_M"/>
    <property type="match status" value="1"/>
</dbReference>
<comment type="similarity">
    <text evidence="1">In the N-terminal section; belongs to the malic enzymes family.</text>
</comment>
<dbReference type="SUPFAM" id="SSF53223">
    <property type="entry name" value="Aminoacid dehydrogenase-like, N-terminal domain"/>
    <property type="match status" value="1"/>
</dbReference>
<dbReference type="InterPro" id="IPR002505">
    <property type="entry name" value="PTA_PTB"/>
</dbReference>
<evidence type="ECO:0000259" key="5">
    <source>
        <dbReference type="SMART" id="SM00919"/>
    </source>
</evidence>
<evidence type="ECO:0000256" key="1">
    <source>
        <dbReference type="ARBA" id="ARBA00007686"/>
    </source>
</evidence>
<dbReference type="InterPro" id="IPR036291">
    <property type="entry name" value="NAD(P)-bd_dom_sf"/>
</dbReference>
<dbReference type="InterPro" id="IPR042113">
    <property type="entry name" value="P_AcTrfase_dom1"/>
</dbReference>
<dbReference type="InterPro" id="IPR045213">
    <property type="entry name" value="Malic_NAD-bd_bact_type"/>
</dbReference>
<organism evidence="7 8">
    <name type="scientific">Chelatococcus sambhunathii</name>
    <dbReference type="NCBI Taxonomy" id="363953"/>
    <lineage>
        <taxon>Bacteria</taxon>
        <taxon>Pseudomonadati</taxon>
        <taxon>Pseudomonadota</taxon>
        <taxon>Alphaproteobacteria</taxon>
        <taxon>Hyphomicrobiales</taxon>
        <taxon>Chelatococcaceae</taxon>
        <taxon>Chelatococcus</taxon>
    </lineage>
</organism>
<dbReference type="InterPro" id="IPR012301">
    <property type="entry name" value="Malic_N_dom"/>
</dbReference>
<reference evidence="7 8" key="1">
    <citation type="submission" date="2015-08" db="EMBL/GenBank/DDBJ databases">
        <authorList>
            <person name="Varghese N."/>
        </authorList>
    </citation>
    <scope>NUCLEOTIDE SEQUENCE [LARGE SCALE GENOMIC DNA]</scope>
    <source>
        <strain evidence="7 8">DSM 18167</strain>
    </source>
</reference>
<dbReference type="InterPro" id="IPR042112">
    <property type="entry name" value="P_AcTrfase_dom2"/>
</dbReference>
<dbReference type="Gene3D" id="3.40.50.10950">
    <property type="match status" value="1"/>
</dbReference>
<evidence type="ECO:0000313" key="8">
    <source>
        <dbReference type="Proteomes" id="UP000182178"/>
    </source>
</evidence>
<dbReference type="PANTHER" id="PTHR43237:SF4">
    <property type="entry name" value="NADP-DEPENDENT MALIC ENZYME"/>
    <property type="match status" value="1"/>
</dbReference>
<dbReference type="InterPro" id="IPR046346">
    <property type="entry name" value="Aminoacid_DH-like_N_sf"/>
</dbReference>
<dbReference type="Pfam" id="PF01515">
    <property type="entry name" value="PTA_PTB"/>
    <property type="match status" value="1"/>
</dbReference>
<dbReference type="SUPFAM" id="SSF51735">
    <property type="entry name" value="NAD(P)-binding Rossmann-fold domains"/>
    <property type="match status" value="1"/>
</dbReference>
<keyword evidence="8" id="KW-1185">Reference proteome</keyword>
<keyword evidence="3" id="KW-0560">Oxidoreductase</keyword>
<dbReference type="Gene3D" id="3.40.50.720">
    <property type="entry name" value="NAD(P)-binding Rossmann-like Domain"/>
    <property type="match status" value="1"/>
</dbReference>
<keyword evidence="4" id="KW-0511">Multifunctional enzyme</keyword>
<dbReference type="Pfam" id="PF03949">
    <property type="entry name" value="Malic_M"/>
    <property type="match status" value="1"/>
</dbReference>
<proteinExistence type="inferred from homology"/>
<dbReference type="PANTHER" id="PTHR43237">
    <property type="entry name" value="NADP-DEPENDENT MALIC ENZYME"/>
    <property type="match status" value="1"/>
</dbReference>
<dbReference type="Gene3D" id="3.40.50.10380">
    <property type="entry name" value="Malic enzyme, N-terminal domain"/>
    <property type="match status" value="1"/>
</dbReference>
<dbReference type="CDD" id="cd05311">
    <property type="entry name" value="NAD_bind_2_malic_enz"/>
    <property type="match status" value="1"/>
</dbReference>
<comment type="similarity">
    <text evidence="2">In the C-terminal section; belongs to the phosphate acetyltransferase and butyryltransferase family.</text>
</comment>
<comment type="caution">
    <text evidence="7">The sequence shown here is derived from an EMBL/GenBank/DDBJ whole genome shotgun (WGS) entry which is preliminary data.</text>
</comment>
<dbReference type="Gene3D" id="3.40.50.10750">
    <property type="entry name" value="Isocitrate/Isopropylmalate dehydrogenase-like"/>
    <property type="match status" value="1"/>
</dbReference>
<protein>
    <submittedName>
        <fullName evidence="7">Malic enzyme</fullName>
    </submittedName>
</protein>
<dbReference type="InterPro" id="IPR051674">
    <property type="entry name" value="Malate_Decarboxylase"/>
</dbReference>
<evidence type="ECO:0000313" key="7">
    <source>
        <dbReference type="EMBL" id="CUA85743.1"/>
    </source>
</evidence>
<evidence type="ECO:0000256" key="3">
    <source>
        <dbReference type="ARBA" id="ARBA00023002"/>
    </source>
</evidence>
<dbReference type="InterPro" id="IPR037062">
    <property type="entry name" value="Malic_N_dom_sf"/>
</dbReference>
<dbReference type="InterPro" id="IPR012188">
    <property type="entry name" value="ME_PTA"/>
</dbReference>
<name>A0ABM9U1C3_9HYPH</name>
<dbReference type="PIRSF" id="PIRSF036684">
    <property type="entry name" value="ME_PTA"/>
    <property type="match status" value="1"/>
</dbReference>